<dbReference type="OrthoDB" id="2596595at2759"/>
<evidence type="ECO:0000313" key="3">
    <source>
        <dbReference type="Proteomes" id="UP000002748"/>
    </source>
</evidence>
<proteinExistence type="predicted"/>
<dbReference type="Proteomes" id="UP000002748">
    <property type="component" value="Unassembled WGS sequence"/>
</dbReference>
<feature type="compositionally biased region" description="Low complexity" evidence="1">
    <location>
        <begin position="144"/>
        <end position="155"/>
    </location>
</feature>
<feature type="compositionally biased region" description="Low complexity" evidence="1">
    <location>
        <begin position="106"/>
        <end position="128"/>
    </location>
</feature>
<dbReference type="VEuPathDB" id="FungiDB:A1Q1_02999"/>
<dbReference type="KEGG" id="tasa:A1Q1_02999"/>
<accession>J5QMA8</accession>
<comment type="caution">
    <text evidence="2">The sequence shown here is derived from an EMBL/GenBank/DDBJ whole genome shotgun (WGS) entry which is preliminary data.</text>
</comment>
<evidence type="ECO:0000256" key="1">
    <source>
        <dbReference type="SAM" id="MobiDB-lite"/>
    </source>
</evidence>
<dbReference type="RefSeq" id="XP_014179703.1">
    <property type="nucleotide sequence ID" value="XM_014324228.1"/>
</dbReference>
<dbReference type="AlphaFoldDB" id="J5QMA8"/>
<dbReference type="HOGENOM" id="CLU_1422357_0_0_1"/>
<feature type="compositionally biased region" description="Basic residues" evidence="1">
    <location>
        <begin position="175"/>
        <end position="191"/>
    </location>
</feature>
<evidence type="ECO:0000313" key="2">
    <source>
        <dbReference type="EMBL" id="EJT48083.1"/>
    </source>
</evidence>
<gene>
    <name evidence="2" type="ORF">A1Q1_02999</name>
</gene>
<sequence>MGWFEYYFPCFASYSPAAKEGGDASEGDRLIPPARERAQSITSQEGYGTMSMSSQPPVTSVNTNAATLTEQQRERMAEISRAAGNHMRPIGNYIAGTGRSIKVGTNSGRSVSPSPSDCSRSPSPASSRRSPERRLSSPSPPPSSTNSSASGNGSPEVVRKSIFGLDGPVMAGGSQRRRSSGPKRKAAAKRG</sequence>
<name>J5QMA8_TRIAS</name>
<dbReference type="EMBL" id="ALBS01000215">
    <property type="protein sequence ID" value="EJT48083.1"/>
    <property type="molecule type" value="Genomic_DNA"/>
</dbReference>
<dbReference type="GeneID" id="25986512"/>
<feature type="region of interest" description="Disordered" evidence="1">
    <location>
        <begin position="81"/>
        <end position="191"/>
    </location>
</feature>
<protein>
    <submittedName>
        <fullName evidence="2">Uncharacterized protein</fullName>
    </submittedName>
</protein>
<organism evidence="2 3">
    <name type="scientific">Trichosporon asahii var. asahii (strain ATCC 90039 / CBS 2479 / JCM 2466 / KCTC 7840 / NBRC 103889/ NCYC 2677 / UAMH 7654)</name>
    <name type="common">Yeast</name>
    <dbReference type="NCBI Taxonomy" id="1186058"/>
    <lineage>
        <taxon>Eukaryota</taxon>
        <taxon>Fungi</taxon>
        <taxon>Dikarya</taxon>
        <taxon>Basidiomycota</taxon>
        <taxon>Agaricomycotina</taxon>
        <taxon>Tremellomycetes</taxon>
        <taxon>Trichosporonales</taxon>
        <taxon>Trichosporonaceae</taxon>
        <taxon>Trichosporon</taxon>
    </lineage>
</organism>
<reference evidence="2 3" key="1">
    <citation type="journal article" date="2012" name="Eukaryot. Cell">
        <title>Draft genome sequence of CBS 2479, the standard type strain of Trichosporon asahii.</title>
        <authorList>
            <person name="Yang R.Y."/>
            <person name="Li H.T."/>
            <person name="Zhu H."/>
            <person name="Zhou G.P."/>
            <person name="Wang M."/>
            <person name="Wang L."/>
        </authorList>
    </citation>
    <scope>NUCLEOTIDE SEQUENCE [LARGE SCALE GENOMIC DNA]</scope>
    <source>
        <strain evidence="3">ATCC 90039 / CBS 2479 / JCM 2466 / KCTC 7840 / NCYC 2677 / UAMH 7654</strain>
    </source>
</reference>